<dbReference type="SMART" id="SM00382">
    <property type="entry name" value="AAA"/>
    <property type="match status" value="1"/>
</dbReference>
<dbReference type="InterPro" id="IPR015853">
    <property type="entry name" value="ABC_transpr_FbpC"/>
</dbReference>
<dbReference type="InterPro" id="IPR012340">
    <property type="entry name" value="NA-bd_OB-fold"/>
</dbReference>
<evidence type="ECO:0000256" key="4">
    <source>
        <dbReference type="ARBA" id="ARBA00022840"/>
    </source>
</evidence>
<dbReference type="PATRIC" id="fig|768679.9.peg.198"/>
<organism evidence="7 8">
    <name type="scientific">Thermoproteus tenax (strain ATCC 35583 / DSM 2078 / JCM 9277 / NBRC 100435 / Kra 1)</name>
    <dbReference type="NCBI Taxonomy" id="768679"/>
    <lineage>
        <taxon>Archaea</taxon>
        <taxon>Thermoproteota</taxon>
        <taxon>Thermoprotei</taxon>
        <taxon>Thermoproteales</taxon>
        <taxon>Thermoproteaceae</taxon>
        <taxon>Thermoproteus</taxon>
    </lineage>
</organism>
<keyword evidence="3" id="KW-0547">Nucleotide-binding</keyword>
<evidence type="ECO:0000259" key="6">
    <source>
        <dbReference type="PROSITE" id="PS50893"/>
    </source>
</evidence>
<dbReference type="GO" id="GO:0005524">
    <property type="term" value="F:ATP binding"/>
    <property type="evidence" value="ECO:0007669"/>
    <property type="project" value="UniProtKB-KW"/>
</dbReference>
<dbReference type="GO" id="GO:0016887">
    <property type="term" value="F:ATP hydrolysis activity"/>
    <property type="evidence" value="ECO:0007669"/>
    <property type="project" value="InterPro"/>
</dbReference>
<evidence type="ECO:0000313" key="7">
    <source>
        <dbReference type="EMBL" id="CCC80868.1"/>
    </source>
</evidence>
<dbReference type="PaxDb" id="768679-TTX_0190"/>
<dbReference type="CDD" id="cd03259">
    <property type="entry name" value="ABC_Carb_Solutes_like"/>
    <property type="match status" value="1"/>
</dbReference>
<dbReference type="GO" id="GO:0015408">
    <property type="term" value="F:ABC-type ferric iron transporter activity"/>
    <property type="evidence" value="ECO:0007669"/>
    <property type="project" value="InterPro"/>
</dbReference>
<dbReference type="AlphaFoldDB" id="G4RMS4"/>
<dbReference type="RefSeq" id="WP_014126125.1">
    <property type="nucleotide sequence ID" value="NC_016070.1"/>
</dbReference>
<keyword evidence="4 7" id="KW-0067">ATP-binding</keyword>
<dbReference type="Gene3D" id="2.40.50.100">
    <property type="match status" value="1"/>
</dbReference>
<dbReference type="Pfam" id="PF17847">
    <property type="entry name" value="GlcV_C_terminal"/>
    <property type="match status" value="1"/>
</dbReference>
<dbReference type="GeneID" id="11263201"/>
<dbReference type="HOGENOM" id="CLU_000604_1_1_2"/>
<dbReference type="PROSITE" id="PS00211">
    <property type="entry name" value="ABC_TRANSPORTER_1"/>
    <property type="match status" value="1"/>
</dbReference>
<dbReference type="GO" id="GO:0055052">
    <property type="term" value="C:ATP-binding cassette (ABC) transporter complex, substrate-binding subunit-containing"/>
    <property type="evidence" value="ECO:0007669"/>
    <property type="project" value="TreeGrafter"/>
</dbReference>
<dbReference type="PANTHER" id="PTHR43875">
    <property type="entry name" value="MALTODEXTRIN IMPORT ATP-BINDING PROTEIN MSMX"/>
    <property type="match status" value="1"/>
</dbReference>
<evidence type="ECO:0000313" key="8">
    <source>
        <dbReference type="Proteomes" id="UP000002654"/>
    </source>
</evidence>
<keyword evidence="1" id="KW-0813">Transport</keyword>
<dbReference type="PANTHER" id="PTHR43875:SF4">
    <property type="entry name" value="GLUCOSE IMPORT ATP-BINDING PROTEIN GLCV"/>
    <property type="match status" value="1"/>
</dbReference>
<evidence type="ECO:0000256" key="5">
    <source>
        <dbReference type="ARBA" id="ARBA00023136"/>
    </source>
</evidence>
<feature type="domain" description="ABC transporter" evidence="6">
    <location>
        <begin position="4"/>
        <end position="243"/>
    </location>
</feature>
<dbReference type="InterPro" id="IPR053598">
    <property type="entry name" value="ABC-Glucose_import_ATPase"/>
</dbReference>
<dbReference type="SUPFAM" id="SSF50331">
    <property type="entry name" value="MOP-like"/>
    <property type="match status" value="1"/>
</dbReference>
<keyword evidence="5" id="KW-0472">Membrane</keyword>
<gene>
    <name evidence="7" type="ordered locus">TTX_0190</name>
</gene>
<dbReference type="Pfam" id="PF00005">
    <property type="entry name" value="ABC_tran"/>
    <property type="match status" value="1"/>
</dbReference>
<dbReference type="Proteomes" id="UP000002654">
    <property type="component" value="Chromosome"/>
</dbReference>
<reference evidence="7 8" key="1">
    <citation type="journal article" date="2011" name="PLoS ONE">
        <title>The complete genome sequence of Thermoproteus tenax: a physiologically versatile member of the Crenarchaeota.</title>
        <authorList>
            <person name="Siebers B."/>
            <person name="Zaparty M."/>
            <person name="Raddatz G."/>
            <person name="Tjaden B."/>
            <person name="Albers S.V."/>
            <person name="Bell S.D."/>
            <person name="Blombach F."/>
            <person name="Kletzin A."/>
            <person name="Kyrpides N."/>
            <person name="Lanz C."/>
            <person name="Plagens A."/>
            <person name="Rampp M."/>
            <person name="Rosinus A."/>
            <person name="von Jan M."/>
            <person name="Makarova K.S."/>
            <person name="Klenk H.P."/>
            <person name="Schuster S.C."/>
            <person name="Hensel R."/>
        </authorList>
    </citation>
    <scope>NUCLEOTIDE SEQUENCE [LARGE SCALE GENOMIC DNA]</scope>
    <source>
        <strain evidence="8">ATCC 35583 / DSM 2078 / JCM 9277 / NBRC 100435 / Kra 1</strain>
    </source>
</reference>
<dbReference type="EMBL" id="FN869859">
    <property type="protein sequence ID" value="CCC80868.1"/>
    <property type="molecule type" value="Genomic_DNA"/>
</dbReference>
<dbReference type="InterPro" id="IPR040856">
    <property type="entry name" value="GlcV_C"/>
</dbReference>
<dbReference type="SUPFAM" id="SSF52540">
    <property type="entry name" value="P-loop containing nucleoside triphosphate hydrolases"/>
    <property type="match status" value="1"/>
</dbReference>
<keyword evidence="8" id="KW-1185">Reference proteome</keyword>
<dbReference type="InterPro" id="IPR027417">
    <property type="entry name" value="P-loop_NTPase"/>
</dbReference>
<dbReference type="NCBIfam" id="NF040933">
    <property type="entry name" value="ABC_arch_GlcV"/>
    <property type="match status" value="1"/>
</dbReference>
<dbReference type="InterPro" id="IPR047641">
    <property type="entry name" value="ABC_transpr_MalK/UgpC-like"/>
</dbReference>
<dbReference type="InterPro" id="IPR003439">
    <property type="entry name" value="ABC_transporter-like_ATP-bd"/>
</dbReference>
<dbReference type="FunFam" id="3.40.50.300:FF:000042">
    <property type="entry name" value="Maltose/maltodextrin ABC transporter, ATP-binding protein"/>
    <property type="match status" value="1"/>
</dbReference>
<dbReference type="PROSITE" id="PS50893">
    <property type="entry name" value="ABC_TRANSPORTER_2"/>
    <property type="match status" value="1"/>
</dbReference>
<dbReference type="InterPro" id="IPR003593">
    <property type="entry name" value="AAA+_ATPase"/>
</dbReference>
<dbReference type="Gene3D" id="2.40.50.140">
    <property type="entry name" value="Nucleic acid-binding proteins"/>
    <property type="match status" value="1"/>
</dbReference>
<evidence type="ECO:0000256" key="2">
    <source>
        <dbReference type="ARBA" id="ARBA00022475"/>
    </source>
</evidence>
<dbReference type="Gene3D" id="3.40.50.300">
    <property type="entry name" value="P-loop containing nucleotide triphosphate hydrolases"/>
    <property type="match status" value="1"/>
</dbReference>
<accession>G4RMS4</accession>
<sequence>MVRIIAKNISKYFKKGKNRVVALENINLTIENGERFGILGPSGAGKTTLLRIIAGLEVPSEGELYFDDKLVAKGGKVIVPPEDRRIGMVFQTWALYPNLTAYENIAFPLTNIKLSKEEIRKRVEEIARILDITHVLNHYPRELSGGQQQRVALARALVKNPSLLLLDEPFSNLDARIRDSARALVKEVQSKLGVTLLIVSHDPADIFALADRVGVLIKGKLVQVGPPEEIYNKPISIEVASLIGEINRIEGKVTKEGVIIGSFKIPVSVSSDRALIGIRPEDIKISKEPIEEEKWILVGKGRVKVVGYQGGFFRVTVSPLDSEEEIVTYSDHPIKAGEEILVYVKKGSIKIFT</sequence>
<evidence type="ECO:0000256" key="1">
    <source>
        <dbReference type="ARBA" id="ARBA00022448"/>
    </source>
</evidence>
<proteinExistence type="predicted"/>
<protein>
    <submittedName>
        <fullName evidence="7">Sugar ABC transporter, ATP-binding protein</fullName>
    </submittedName>
</protein>
<keyword evidence="2" id="KW-1003">Cell membrane</keyword>
<dbReference type="STRING" id="768679.TTX_0190"/>
<name>G4RMS4_THETK</name>
<dbReference type="InterPro" id="IPR008995">
    <property type="entry name" value="Mo/tungstate-bd_C_term_dom"/>
</dbReference>
<dbReference type="InterPro" id="IPR017871">
    <property type="entry name" value="ABC_transporter-like_CS"/>
</dbReference>
<dbReference type="eggNOG" id="arCOG00175">
    <property type="taxonomic scope" value="Archaea"/>
</dbReference>
<dbReference type="OrthoDB" id="18368at2157"/>
<dbReference type="KEGG" id="ttn:TTX_0190"/>
<evidence type="ECO:0000256" key="3">
    <source>
        <dbReference type="ARBA" id="ARBA00022741"/>
    </source>
</evidence>